<dbReference type="GO" id="GO:0016020">
    <property type="term" value="C:membrane"/>
    <property type="evidence" value="ECO:0007669"/>
    <property type="project" value="UniProtKB-SubCell"/>
</dbReference>
<reference evidence="8" key="1">
    <citation type="journal article" date="2020" name="Stud. Mycol.">
        <title>101 Dothideomycetes genomes: a test case for predicting lifestyles and emergence of pathogens.</title>
        <authorList>
            <person name="Haridas S."/>
            <person name="Albert R."/>
            <person name="Binder M."/>
            <person name="Bloem J."/>
            <person name="Labutti K."/>
            <person name="Salamov A."/>
            <person name="Andreopoulos B."/>
            <person name="Baker S."/>
            <person name="Barry K."/>
            <person name="Bills G."/>
            <person name="Bluhm B."/>
            <person name="Cannon C."/>
            <person name="Castanera R."/>
            <person name="Culley D."/>
            <person name="Daum C."/>
            <person name="Ezra D."/>
            <person name="Gonzalez J."/>
            <person name="Henrissat B."/>
            <person name="Kuo A."/>
            <person name="Liang C."/>
            <person name="Lipzen A."/>
            <person name="Lutzoni F."/>
            <person name="Magnuson J."/>
            <person name="Mondo S."/>
            <person name="Nolan M."/>
            <person name="Ohm R."/>
            <person name="Pangilinan J."/>
            <person name="Park H.-J."/>
            <person name="Ramirez L."/>
            <person name="Alfaro M."/>
            <person name="Sun H."/>
            <person name="Tritt A."/>
            <person name="Yoshinaga Y."/>
            <person name="Zwiers L.-H."/>
            <person name="Turgeon B."/>
            <person name="Goodwin S."/>
            <person name="Spatafora J."/>
            <person name="Crous P."/>
            <person name="Grigoriev I."/>
        </authorList>
    </citation>
    <scope>NUCLEOTIDE SEQUENCE</scope>
    <source>
        <strain evidence="8">CBS 107.79</strain>
    </source>
</reference>
<evidence type="ECO:0000256" key="6">
    <source>
        <dbReference type="SAM" id="Phobius"/>
    </source>
</evidence>
<keyword evidence="9" id="KW-1185">Reference proteome</keyword>
<organism evidence="8 9">
    <name type="scientific">Bimuria novae-zelandiae CBS 107.79</name>
    <dbReference type="NCBI Taxonomy" id="1447943"/>
    <lineage>
        <taxon>Eukaryota</taxon>
        <taxon>Fungi</taxon>
        <taxon>Dikarya</taxon>
        <taxon>Ascomycota</taxon>
        <taxon>Pezizomycotina</taxon>
        <taxon>Dothideomycetes</taxon>
        <taxon>Pleosporomycetidae</taxon>
        <taxon>Pleosporales</taxon>
        <taxon>Massarineae</taxon>
        <taxon>Didymosphaeriaceae</taxon>
        <taxon>Bimuria</taxon>
    </lineage>
</organism>
<keyword evidence="4 6" id="KW-0472">Membrane</keyword>
<evidence type="ECO:0000259" key="7">
    <source>
        <dbReference type="Pfam" id="PF20684"/>
    </source>
</evidence>
<dbReference type="InterPro" id="IPR049326">
    <property type="entry name" value="Rhodopsin_dom_fungi"/>
</dbReference>
<proteinExistence type="inferred from homology"/>
<evidence type="ECO:0000256" key="2">
    <source>
        <dbReference type="ARBA" id="ARBA00022692"/>
    </source>
</evidence>
<feature type="domain" description="Rhodopsin" evidence="7">
    <location>
        <begin position="24"/>
        <end position="273"/>
    </location>
</feature>
<feature type="transmembrane region" description="Helical" evidence="6">
    <location>
        <begin position="126"/>
        <end position="148"/>
    </location>
</feature>
<dbReference type="Pfam" id="PF20684">
    <property type="entry name" value="Fung_rhodopsin"/>
    <property type="match status" value="1"/>
</dbReference>
<feature type="transmembrane region" description="Helical" evidence="6">
    <location>
        <begin position="210"/>
        <end position="229"/>
    </location>
</feature>
<feature type="transmembrane region" description="Helical" evidence="6">
    <location>
        <begin position="6"/>
        <end position="27"/>
    </location>
</feature>
<comment type="subcellular location">
    <subcellularLocation>
        <location evidence="1">Membrane</location>
        <topology evidence="1">Multi-pass membrane protein</topology>
    </subcellularLocation>
</comment>
<evidence type="ECO:0000256" key="5">
    <source>
        <dbReference type="ARBA" id="ARBA00038359"/>
    </source>
</evidence>
<dbReference type="Proteomes" id="UP000800036">
    <property type="component" value="Unassembled WGS sequence"/>
</dbReference>
<dbReference type="PANTHER" id="PTHR33048:SF134">
    <property type="entry name" value="INTEGRAL MEMBRANE PROTEIN"/>
    <property type="match status" value="1"/>
</dbReference>
<feature type="transmembrane region" description="Helical" evidence="6">
    <location>
        <begin position="91"/>
        <end position="114"/>
    </location>
</feature>
<keyword evidence="3 6" id="KW-1133">Transmembrane helix</keyword>
<dbReference type="EMBL" id="ML976677">
    <property type="protein sequence ID" value="KAF1974067.1"/>
    <property type="molecule type" value="Genomic_DNA"/>
</dbReference>
<dbReference type="PANTHER" id="PTHR33048">
    <property type="entry name" value="PTH11-LIKE INTEGRAL MEMBRANE PROTEIN (AFU_ORTHOLOGUE AFUA_5G11245)"/>
    <property type="match status" value="1"/>
</dbReference>
<name>A0A6A5VKX9_9PLEO</name>
<keyword evidence="2 6" id="KW-0812">Transmembrane</keyword>
<evidence type="ECO:0000313" key="8">
    <source>
        <dbReference type="EMBL" id="KAF1974067.1"/>
    </source>
</evidence>
<protein>
    <recommendedName>
        <fullName evidence="7">Rhodopsin domain-containing protein</fullName>
    </recommendedName>
</protein>
<feature type="transmembrane region" description="Helical" evidence="6">
    <location>
        <begin position="174"/>
        <end position="198"/>
    </location>
</feature>
<evidence type="ECO:0000256" key="3">
    <source>
        <dbReference type="ARBA" id="ARBA00022989"/>
    </source>
</evidence>
<evidence type="ECO:0000256" key="4">
    <source>
        <dbReference type="ARBA" id="ARBA00023136"/>
    </source>
</evidence>
<evidence type="ECO:0000256" key="1">
    <source>
        <dbReference type="ARBA" id="ARBA00004141"/>
    </source>
</evidence>
<accession>A0A6A5VKX9</accession>
<comment type="similarity">
    <text evidence="5">Belongs to the SAT4 family.</text>
</comment>
<feature type="transmembrane region" description="Helical" evidence="6">
    <location>
        <begin position="249"/>
        <end position="268"/>
    </location>
</feature>
<evidence type="ECO:0000313" key="9">
    <source>
        <dbReference type="Proteomes" id="UP000800036"/>
    </source>
</evidence>
<dbReference type="AlphaFoldDB" id="A0A6A5VKX9"/>
<dbReference type="OrthoDB" id="5391602at2759"/>
<sequence>MDVATVTATTSVLSAIATLAVVGRFWARKLKKQQHGNDDWTSLASLVIMWALAGVTLKGTSMGIYGSRELDVSKPNEDLEMKDVEQLISKYNFVKCILLIAGLGLVKLSVVFLYRRIFKVVKPFHLYSIGLIILLSAWAIGFLLANLFQCGTRLWALWKSNAAMLRYCKASAPASYGFVVSDIVTDVLVLVSPIPIVWHMKVSTSRKFGITGLFALGTLSTAAACGRMYTFLEARQRAKSPWQMESELAIWALIELSVAVLAACLPVMRPLFQSGNWVGSAFMTRPSLSHHAGQKGNEQWVEINNV</sequence>
<dbReference type="InterPro" id="IPR052337">
    <property type="entry name" value="SAT4-like"/>
</dbReference>
<gene>
    <name evidence="8" type="ORF">BU23DRAFT_598633</name>
</gene>